<sequence length="657" mass="74570">MRVDVEIPETWSNQKRIRVWLSDNFAVRIGNIWEVRDINMVVTNVTKTCEKSKLNIMYDILKRPTTVENGTTCLNGGLLEDSSLCRCPPGFTGNQCEIPCDRNHFGHKCSKLCSKSSKECKGMLFCSTYYGCSCGAGYQGENCLQHCEEGFYGADCKQECGKCEYGERCDQYTGFCPGKCSTPYLVKPYCRQSHSYVKEAPEVLDSSFNAVNLRINLTASNIEKSSDNTMFYMVQYRDHMDTTWNDGSYQEFNLAPNNISVDGLKPGRVYYLRVILVDETLETHDPDLTKLTKAQTKCIVSKRDDYLKVTATSNTSVSLTWNEGTPLGVNECPITSYILEIEETEDGNVETQKILDIKGNSYQIESLTPGQTYAIKLKIMTTYGESEPVSNINVTTDDSIDYSIGIAGVSIQKTDAQVKIKWFESLLYKTYYIKYKLIRRLACNEDERESPLRVITTTDTTCTLSSLEPNAKYELFVTADKNENGNKNTLTFITRSKVPNTSPALVTQKVKVTNESAKIYWTNVSSSCQHMNGIFNKYTVELYDTHNEKNIFTYETKENRLELTGLRPQTPYIVKVRFVNHVGSNPNNYMEYNFTTKPTSVLQIQELTAYKTSSDVIGLRWKIPDTNVVRVLRVVLQTKVRAMTTDLSFVTNAKNEF</sequence>
<dbReference type="PROSITE" id="PS50853">
    <property type="entry name" value="FN3"/>
    <property type="match status" value="2"/>
</dbReference>
<dbReference type="SMART" id="SM00060">
    <property type="entry name" value="FN3"/>
    <property type="match status" value="4"/>
</dbReference>
<dbReference type="Pfam" id="PF00041">
    <property type="entry name" value="fn3"/>
    <property type="match status" value="2"/>
</dbReference>
<dbReference type="Proteomes" id="UP000079169">
    <property type="component" value="Unplaced"/>
</dbReference>
<dbReference type="InterPro" id="IPR036116">
    <property type="entry name" value="FN3_sf"/>
</dbReference>
<evidence type="ECO:0000256" key="3">
    <source>
        <dbReference type="ARBA" id="ARBA00022737"/>
    </source>
</evidence>
<dbReference type="PROSITE" id="PS00022">
    <property type="entry name" value="EGF_1"/>
    <property type="match status" value="1"/>
</dbReference>
<accession>A0A3Q0JBJ8</accession>
<evidence type="ECO:0000259" key="8">
    <source>
        <dbReference type="PROSITE" id="PS50853"/>
    </source>
</evidence>
<dbReference type="InterPro" id="IPR013783">
    <property type="entry name" value="Ig-like_fold"/>
</dbReference>
<evidence type="ECO:0000313" key="10">
    <source>
        <dbReference type="Proteomes" id="UP000079169"/>
    </source>
</evidence>
<dbReference type="GeneID" id="103518199"/>
<dbReference type="CDD" id="cd00063">
    <property type="entry name" value="FN3"/>
    <property type="match status" value="2"/>
</dbReference>
<keyword evidence="10" id="KW-1185">Reference proteome</keyword>
<evidence type="ECO:0000256" key="2">
    <source>
        <dbReference type="ARBA" id="ARBA00022536"/>
    </source>
</evidence>
<dbReference type="KEGG" id="dci:103518199"/>
<dbReference type="PROSITE" id="PS50026">
    <property type="entry name" value="EGF_3"/>
    <property type="match status" value="1"/>
</dbReference>
<keyword evidence="2 5" id="KW-0245">EGF-like domain</keyword>
<evidence type="ECO:0000256" key="4">
    <source>
        <dbReference type="ARBA" id="ARBA00023157"/>
    </source>
</evidence>
<feature type="domain" description="Fibronectin type-III" evidence="8">
    <location>
        <begin position="502"/>
        <end position="599"/>
    </location>
</feature>
<organism evidence="10 11">
    <name type="scientific">Diaphorina citri</name>
    <name type="common">Asian citrus psyllid</name>
    <dbReference type="NCBI Taxonomy" id="121845"/>
    <lineage>
        <taxon>Eukaryota</taxon>
        <taxon>Metazoa</taxon>
        <taxon>Ecdysozoa</taxon>
        <taxon>Arthropoda</taxon>
        <taxon>Hexapoda</taxon>
        <taxon>Insecta</taxon>
        <taxon>Pterygota</taxon>
        <taxon>Neoptera</taxon>
        <taxon>Paraneoptera</taxon>
        <taxon>Hemiptera</taxon>
        <taxon>Sternorrhyncha</taxon>
        <taxon>Psylloidea</taxon>
        <taxon>Psyllidae</taxon>
        <taxon>Diaphorininae</taxon>
        <taxon>Diaphorina</taxon>
    </lineage>
</organism>
<dbReference type="InterPro" id="IPR003961">
    <property type="entry name" value="FN3_dom"/>
</dbReference>
<dbReference type="InterPro" id="IPR001774">
    <property type="entry name" value="DSL"/>
</dbReference>
<feature type="disulfide bond" evidence="6">
    <location>
        <begin position="134"/>
        <end position="143"/>
    </location>
</feature>
<dbReference type="GO" id="GO:0007154">
    <property type="term" value="P:cell communication"/>
    <property type="evidence" value="ECO:0007669"/>
    <property type="project" value="InterPro"/>
</dbReference>
<dbReference type="GO" id="GO:0016020">
    <property type="term" value="C:membrane"/>
    <property type="evidence" value="ECO:0007669"/>
    <property type="project" value="UniProtKB-SubCell"/>
</dbReference>
<dbReference type="PANTHER" id="PTHR46957:SF3">
    <property type="entry name" value="CYTOKINE RECEPTOR"/>
    <property type="match status" value="1"/>
</dbReference>
<dbReference type="PROSITE" id="PS51051">
    <property type="entry name" value="DSL"/>
    <property type="match status" value="1"/>
</dbReference>
<feature type="domain" description="EGF-like" evidence="7">
    <location>
        <begin position="59"/>
        <end position="97"/>
    </location>
</feature>
<dbReference type="PaxDb" id="121845-A0A3Q0JBJ8"/>
<comment type="caution">
    <text evidence="5">Lacks conserved residue(s) required for the propagation of feature annotation.</text>
</comment>
<dbReference type="PANTHER" id="PTHR46957">
    <property type="entry name" value="CYTOKINE RECEPTOR"/>
    <property type="match status" value="1"/>
</dbReference>
<dbReference type="InterPro" id="IPR000742">
    <property type="entry name" value="EGF"/>
</dbReference>
<dbReference type="InterPro" id="IPR050713">
    <property type="entry name" value="RTP_Phos/Ushers"/>
</dbReference>
<gene>
    <name evidence="11" type="primary">LOC103518199</name>
</gene>
<dbReference type="CDD" id="cd00054">
    <property type="entry name" value="EGF_CA"/>
    <property type="match status" value="1"/>
</dbReference>
<feature type="disulfide bond" evidence="6">
    <location>
        <begin position="100"/>
        <end position="109"/>
    </location>
</feature>
<dbReference type="RefSeq" id="XP_026685887.1">
    <property type="nucleotide sequence ID" value="XM_026830086.1"/>
</dbReference>
<dbReference type="Gene3D" id="2.60.40.10">
    <property type="entry name" value="Immunoglobulins"/>
    <property type="match status" value="4"/>
</dbReference>
<dbReference type="AlphaFoldDB" id="A0A3Q0JBJ8"/>
<proteinExistence type="predicted"/>
<evidence type="ECO:0000259" key="9">
    <source>
        <dbReference type="PROSITE" id="PS51051"/>
    </source>
</evidence>
<feature type="domain" description="DSL" evidence="9">
    <location>
        <begin position="98"/>
        <end position="143"/>
    </location>
</feature>
<evidence type="ECO:0000259" key="7">
    <source>
        <dbReference type="PROSITE" id="PS50026"/>
    </source>
</evidence>
<dbReference type="Gene3D" id="2.170.300.10">
    <property type="entry name" value="Tie2 ligand-binding domain superfamily"/>
    <property type="match status" value="1"/>
</dbReference>
<dbReference type="STRING" id="121845.A0A3Q0JBJ8"/>
<reference evidence="11" key="1">
    <citation type="submission" date="2025-08" db="UniProtKB">
        <authorList>
            <consortium name="RefSeq"/>
        </authorList>
    </citation>
    <scope>IDENTIFICATION</scope>
</reference>
<keyword evidence="4 5" id="KW-1015">Disulfide bond</keyword>
<keyword evidence="3" id="KW-0677">Repeat</keyword>
<evidence type="ECO:0000256" key="5">
    <source>
        <dbReference type="PROSITE-ProRule" id="PRU00076"/>
    </source>
</evidence>
<evidence type="ECO:0000313" key="11">
    <source>
        <dbReference type="RefSeq" id="XP_026685887.1"/>
    </source>
</evidence>
<evidence type="ECO:0000256" key="6">
    <source>
        <dbReference type="PROSITE-ProRule" id="PRU00377"/>
    </source>
</evidence>
<feature type="domain" description="Fibronectin type-III" evidence="8">
    <location>
        <begin position="303"/>
        <end position="399"/>
    </location>
</feature>
<name>A0A3Q0JBJ8_DIACI</name>
<keyword evidence="1" id="KW-0217">Developmental protein</keyword>
<evidence type="ECO:0000256" key="1">
    <source>
        <dbReference type="ARBA" id="ARBA00022473"/>
    </source>
</evidence>
<dbReference type="SUPFAM" id="SSF49265">
    <property type="entry name" value="Fibronectin type III"/>
    <property type="match status" value="2"/>
</dbReference>
<protein>
    <submittedName>
        <fullName evidence="11">Tyrosine-protein kinase receptor Tie-2-like</fullName>
    </submittedName>
</protein>
<feature type="disulfide bond" evidence="5">
    <location>
        <begin position="87"/>
        <end position="96"/>
    </location>
</feature>